<dbReference type="Gene3D" id="3.90.79.10">
    <property type="entry name" value="Nucleoside Triphosphate Pyrophosphohydrolase"/>
    <property type="match status" value="1"/>
</dbReference>
<sequence>MKKQRHQNTPASFLVLIKNNKVLLRRFNTKYEDGNYSMIAGHVDQGKTFTQCIIREAKEEADIKMNYLAASCPRLISPLAEADEVSSGRYLLY</sequence>
<protein>
    <recommendedName>
        <fullName evidence="1">Nudix hydrolase domain-containing protein</fullName>
    </recommendedName>
</protein>
<organism evidence="2 3">
    <name type="scientific">Candidatus Magasanikbacteria bacterium CG1_02_32_51</name>
    <dbReference type="NCBI Taxonomy" id="1805238"/>
    <lineage>
        <taxon>Bacteria</taxon>
        <taxon>Candidatus Magasanikiibacteriota</taxon>
    </lineage>
</organism>
<dbReference type="Pfam" id="PF00293">
    <property type="entry name" value="NUDIX"/>
    <property type="match status" value="1"/>
</dbReference>
<name>A0A1J4U6X8_9BACT</name>
<dbReference type="SUPFAM" id="SSF55811">
    <property type="entry name" value="Nudix"/>
    <property type="match status" value="1"/>
</dbReference>
<dbReference type="InterPro" id="IPR000086">
    <property type="entry name" value="NUDIX_hydrolase_dom"/>
</dbReference>
<evidence type="ECO:0000313" key="3">
    <source>
        <dbReference type="Proteomes" id="UP000181941"/>
    </source>
</evidence>
<accession>A0A1J4U6X8</accession>
<gene>
    <name evidence="2" type="ORF">AUJ23_03445</name>
</gene>
<dbReference type="EMBL" id="MNVC01000041">
    <property type="protein sequence ID" value="OIO18541.1"/>
    <property type="molecule type" value="Genomic_DNA"/>
</dbReference>
<feature type="domain" description="Nudix hydrolase" evidence="1">
    <location>
        <begin position="11"/>
        <end position="65"/>
    </location>
</feature>
<comment type="caution">
    <text evidence="2">The sequence shown here is derived from an EMBL/GenBank/DDBJ whole genome shotgun (WGS) entry which is preliminary data.</text>
</comment>
<evidence type="ECO:0000313" key="2">
    <source>
        <dbReference type="EMBL" id="OIO18541.1"/>
    </source>
</evidence>
<evidence type="ECO:0000259" key="1">
    <source>
        <dbReference type="Pfam" id="PF00293"/>
    </source>
</evidence>
<dbReference type="STRING" id="1805238.AUJ23_03445"/>
<dbReference type="Proteomes" id="UP000181941">
    <property type="component" value="Unassembled WGS sequence"/>
</dbReference>
<dbReference type="InterPro" id="IPR015797">
    <property type="entry name" value="NUDIX_hydrolase-like_dom_sf"/>
</dbReference>
<reference evidence="2 3" key="1">
    <citation type="journal article" date="2016" name="Environ. Microbiol.">
        <title>Genomic resolution of a cold subsurface aquifer community provides metabolic insights for novel microbes adapted to high CO concentrations.</title>
        <authorList>
            <person name="Probst A.J."/>
            <person name="Castelle C.J."/>
            <person name="Singh A."/>
            <person name="Brown C.T."/>
            <person name="Anantharaman K."/>
            <person name="Sharon I."/>
            <person name="Hug L.A."/>
            <person name="Burstein D."/>
            <person name="Emerson J.B."/>
            <person name="Thomas B.C."/>
            <person name="Banfield J.F."/>
        </authorList>
    </citation>
    <scope>NUCLEOTIDE SEQUENCE [LARGE SCALE GENOMIC DNA]</scope>
    <source>
        <strain evidence="2">CG1_02_32_51</strain>
    </source>
</reference>
<proteinExistence type="predicted"/>
<dbReference type="AlphaFoldDB" id="A0A1J4U6X8"/>